<dbReference type="HOGENOM" id="CLU_2498700_0_0_1"/>
<dbReference type="AlphaFoldDB" id="A0A0C9YLH9"/>
<proteinExistence type="predicted"/>
<evidence type="ECO:0000313" key="2">
    <source>
        <dbReference type="Proteomes" id="UP000054018"/>
    </source>
</evidence>
<dbReference type="EMBL" id="KN833705">
    <property type="protein sequence ID" value="KIK25855.1"/>
    <property type="molecule type" value="Genomic_DNA"/>
</dbReference>
<accession>A0A0C9YLH9</accession>
<sequence>MIFVHVFGWTVLRYLPSPMDGHRRKELVSLLYDREFRTATGQEEWDVARQISWYWGILSRECFPIFELMQTFASPVQARYRRQTTH</sequence>
<reference evidence="2" key="2">
    <citation type="submission" date="2015-01" db="EMBL/GenBank/DDBJ databases">
        <title>Evolutionary Origins and Diversification of the Mycorrhizal Mutualists.</title>
        <authorList>
            <consortium name="DOE Joint Genome Institute"/>
            <consortium name="Mycorrhizal Genomics Consortium"/>
            <person name="Kohler A."/>
            <person name="Kuo A."/>
            <person name="Nagy L.G."/>
            <person name="Floudas D."/>
            <person name="Copeland A."/>
            <person name="Barry K.W."/>
            <person name="Cichocki N."/>
            <person name="Veneault-Fourrey C."/>
            <person name="LaButti K."/>
            <person name="Lindquist E.A."/>
            <person name="Lipzen A."/>
            <person name="Lundell T."/>
            <person name="Morin E."/>
            <person name="Murat C."/>
            <person name="Riley R."/>
            <person name="Ohm R."/>
            <person name="Sun H."/>
            <person name="Tunlid A."/>
            <person name="Henrissat B."/>
            <person name="Grigoriev I.V."/>
            <person name="Hibbett D.S."/>
            <person name="Martin F."/>
        </authorList>
    </citation>
    <scope>NUCLEOTIDE SEQUENCE [LARGE SCALE GENOMIC DNA]</scope>
    <source>
        <strain evidence="2">441</strain>
    </source>
</reference>
<dbReference type="OrthoDB" id="2881271at2759"/>
<evidence type="ECO:0000313" key="1">
    <source>
        <dbReference type="EMBL" id="KIK25855.1"/>
    </source>
</evidence>
<dbReference type="Proteomes" id="UP000054018">
    <property type="component" value="Unassembled WGS sequence"/>
</dbReference>
<reference evidence="1 2" key="1">
    <citation type="submission" date="2014-04" db="EMBL/GenBank/DDBJ databases">
        <authorList>
            <consortium name="DOE Joint Genome Institute"/>
            <person name="Kuo A."/>
            <person name="Kohler A."/>
            <person name="Costa M.D."/>
            <person name="Nagy L.G."/>
            <person name="Floudas D."/>
            <person name="Copeland A."/>
            <person name="Barry K.W."/>
            <person name="Cichocki N."/>
            <person name="Veneault-Fourrey C."/>
            <person name="LaButti K."/>
            <person name="Lindquist E.A."/>
            <person name="Lipzen A."/>
            <person name="Lundell T."/>
            <person name="Morin E."/>
            <person name="Murat C."/>
            <person name="Sun H."/>
            <person name="Tunlid A."/>
            <person name="Henrissat B."/>
            <person name="Grigoriev I.V."/>
            <person name="Hibbett D.S."/>
            <person name="Martin F."/>
            <person name="Nordberg H.P."/>
            <person name="Cantor M.N."/>
            <person name="Hua S.X."/>
        </authorList>
    </citation>
    <scope>NUCLEOTIDE SEQUENCE [LARGE SCALE GENOMIC DNA]</scope>
    <source>
        <strain evidence="1 2">441</strain>
    </source>
</reference>
<name>A0A0C9YLH9_9AGAM</name>
<gene>
    <name evidence="1" type="ORF">PISMIDRAFT_326515</name>
</gene>
<organism evidence="1 2">
    <name type="scientific">Pisolithus microcarpus 441</name>
    <dbReference type="NCBI Taxonomy" id="765257"/>
    <lineage>
        <taxon>Eukaryota</taxon>
        <taxon>Fungi</taxon>
        <taxon>Dikarya</taxon>
        <taxon>Basidiomycota</taxon>
        <taxon>Agaricomycotina</taxon>
        <taxon>Agaricomycetes</taxon>
        <taxon>Agaricomycetidae</taxon>
        <taxon>Boletales</taxon>
        <taxon>Sclerodermatineae</taxon>
        <taxon>Pisolithaceae</taxon>
        <taxon>Pisolithus</taxon>
    </lineage>
</organism>
<keyword evidence="2" id="KW-1185">Reference proteome</keyword>
<protein>
    <submittedName>
        <fullName evidence="1">Uncharacterized protein</fullName>
    </submittedName>
</protein>